<comment type="similarity">
    <text evidence="1 6">Belongs to the L-aspartate dehydrogenase family.</text>
</comment>
<evidence type="ECO:0000259" key="9">
    <source>
        <dbReference type="Pfam" id="PF03447"/>
    </source>
</evidence>
<accession>A0ABS4WFT2</accession>
<dbReference type="HAMAP" id="MF_01265">
    <property type="entry name" value="NadX"/>
    <property type="match status" value="1"/>
</dbReference>
<dbReference type="InterPro" id="IPR005106">
    <property type="entry name" value="Asp/hSer_DH_NAD-bd"/>
</dbReference>
<evidence type="ECO:0000256" key="6">
    <source>
        <dbReference type="HAMAP-Rule" id="MF_01265"/>
    </source>
</evidence>
<protein>
    <recommendedName>
        <fullName evidence="6">L-aspartate dehydrogenase</fullName>
        <ecNumber evidence="6">1.4.1.21</ecNumber>
    </recommendedName>
</protein>
<keyword evidence="11" id="KW-1185">Reference proteome</keyword>
<keyword evidence="3 6" id="KW-0521">NADP</keyword>
<feature type="region of interest" description="Disordered" evidence="7">
    <location>
        <begin position="44"/>
        <end position="64"/>
    </location>
</feature>
<evidence type="ECO:0000256" key="2">
    <source>
        <dbReference type="ARBA" id="ARBA00022642"/>
    </source>
</evidence>
<dbReference type="InterPro" id="IPR036291">
    <property type="entry name" value="NAD(P)-bd_dom_sf"/>
</dbReference>
<name>A0ABS4WFT2_9MICC</name>
<feature type="binding site" evidence="6">
    <location>
        <position position="134"/>
    </location>
    <ligand>
        <name>NAD(+)</name>
        <dbReference type="ChEBI" id="CHEBI:57540"/>
    </ligand>
</feature>
<evidence type="ECO:0000256" key="5">
    <source>
        <dbReference type="ARBA" id="ARBA00023027"/>
    </source>
</evidence>
<comment type="catalytic activity">
    <reaction evidence="6">
        <text>L-aspartate + NADP(+) + H2O = oxaloacetate + NH4(+) + NADPH + H(+)</text>
        <dbReference type="Rhea" id="RHEA:11784"/>
        <dbReference type="ChEBI" id="CHEBI:15377"/>
        <dbReference type="ChEBI" id="CHEBI:15378"/>
        <dbReference type="ChEBI" id="CHEBI:16452"/>
        <dbReference type="ChEBI" id="CHEBI:28938"/>
        <dbReference type="ChEBI" id="CHEBI:29991"/>
        <dbReference type="ChEBI" id="CHEBI:57783"/>
        <dbReference type="ChEBI" id="CHEBI:58349"/>
        <dbReference type="EC" id="1.4.1.21"/>
    </reaction>
</comment>
<dbReference type="Pfam" id="PF03447">
    <property type="entry name" value="NAD_binding_3"/>
    <property type="match status" value="1"/>
</dbReference>
<keyword evidence="5 6" id="KW-0520">NAD</keyword>
<evidence type="ECO:0000313" key="11">
    <source>
        <dbReference type="Proteomes" id="UP000766570"/>
    </source>
</evidence>
<dbReference type="PANTHER" id="PTHR31873">
    <property type="entry name" value="L-ASPARTATE DEHYDROGENASE-RELATED"/>
    <property type="match status" value="1"/>
</dbReference>
<proteinExistence type="inferred from homology"/>
<organism evidence="10 11">
    <name type="scientific">Paeniglutamicibacter psychrophenolicus</name>
    <dbReference type="NCBI Taxonomy" id="257454"/>
    <lineage>
        <taxon>Bacteria</taxon>
        <taxon>Bacillati</taxon>
        <taxon>Actinomycetota</taxon>
        <taxon>Actinomycetes</taxon>
        <taxon>Micrococcales</taxon>
        <taxon>Micrococcaceae</taxon>
        <taxon>Paeniglutamicibacter</taxon>
    </lineage>
</organism>
<evidence type="ECO:0000256" key="3">
    <source>
        <dbReference type="ARBA" id="ARBA00022857"/>
    </source>
</evidence>
<dbReference type="Gene3D" id="3.30.360.10">
    <property type="entry name" value="Dihydrodipicolinate Reductase, domain 2"/>
    <property type="match status" value="1"/>
</dbReference>
<evidence type="ECO:0000256" key="1">
    <source>
        <dbReference type="ARBA" id="ARBA00008331"/>
    </source>
</evidence>
<dbReference type="InterPro" id="IPR020626">
    <property type="entry name" value="Asp_DH_prok"/>
</dbReference>
<comment type="function">
    <text evidence="6">Specifically catalyzes the NAD or NADP-dependent dehydrogenation of L-aspartate to iminoaspartate.</text>
</comment>
<dbReference type="RefSeq" id="WP_209908294.1">
    <property type="nucleotide sequence ID" value="NZ_BAAAMI010000008.1"/>
</dbReference>
<reference evidence="10 11" key="1">
    <citation type="submission" date="2021-03" db="EMBL/GenBank/DDBJ databases">
        <title>Sequencing the genomes of 1000 actinobacteria strains.</title>
        <authorList>
            <person name="Klenk H.-P."/>
        </authorList>
    </citation>
    <scope>NUCLEOTIDE SEQUENCE [LARGE SCALE GENOMIC DNA]</scope>
    <source>
        <strain evidence="10 11">DSM 15454</strain>
    </source>
</reference>
<evidence type="ECO:0000313" key="10">
    <source>
        <dbReference type="EMBL" id="MBP2375051.1"/>
    </source>
</evidence>
<dbReference type="InterPro" id="IPR002811">
    <property type="entry name" value="Asp_DH"/>
</dbReference>
<evidence type="ECO:0000256" key="4">
    <source>
        <dbReference type="ARBA" id="ARBA00023002"/>
    </source>
</evidence>
<comment type="miscellaneous">
    <text evidence="6">The iminoaspartate product is unstable in aqueous solution and can decompose to oxaloacetate and ammonia.</text>
</comment>
<feature type="domain" description="Aspartate/homoserine dehydrogenase NAD-binding" evidence="9">
    <location>
        <begin position="9"/>
        <end position="121"/>
    </location>
</feature>
<keyword evidence="4 6" id="KW-0560">Oxidoreductase</keyword>
<comment type="caution">
    <text evidence="10">The sequence shown here is derived from an EMBL/GenBank/DDBJ whole genome shotgun (WGS) entry which is preliminary data.</text>
</comment>
<dbReference type="PIRSF" id="PIRSF005227">
    <property type="entry name" value="Asp_dh_NAD_syn"/>
    <property type="match status" value="1"/>
</dbReference>
<dbReference type="Pfam" id="PF01958">
    <property type="entry name" value="Asp_DH_C"/>
    <property type="match status" value="1"/>
</dbReference>
<feature type="compositionally biased region" description="Low complexity" evidence="7">
    <location>
        <begin position="44"/>
        <end position="55"/>
    </location>
</feature>
<feature type="domain" description="Aspartate dehydrogenase" evidence="8">
    <location>
        <begin position="186"/>
        <end position="269"/>
    </location>
</feature>
<evidence type="ECO:0000259" key="8">
    <source>
        <dbReference type="Pfam" id="PF01958"/>
    </source>
</evidence>
<dbReference type="GO" id="GO:0033735">
    <property type="term" value="F:aspartate dehydrogenase [NAD(P)+] activity"/>
    <property type="evidence" value="ECO:0007669"/>
    <property type="project" value="UniProtKB-EC"/>
</dbReference>
<dbReference type="SUPFAM" id="SSF51735">
    <property type="entry name" value="NAD(P)-binding Rossmann-fold domains"/>
    <property type="match status" value="1"/>
</dbReference>
<dbReference type="Proteomes" id="UP000766570">
    <property type="component" value="Unassembled WGS sequence"/>
</dbReference>
<dbReference type="EC" id="1.4.1.21" evidence="6"/>
<dbReference type="EMBL" id="JAGIOE010000001">
    <property type="protein sequence ID" value="MBP2375051.1"/>
    <property type="molecule type" value="Genomic_DNA"/>
</dbReference>
<gene>
    <name evidence="6" type="primary">nadX</name>
    <name evidence="10" type="ORF">JOF46_002963</name>
</gene>
<dbReference type="Gene3D" id="3.40.50.720">
    <property type="entry name" value="NAD(P)-binding Rossmann-like Domain"/>
    <property type="match status" value="1"/>
</dbReference>
<feature type="active site" evidence="6">
    <location>
        <position position="234"/>
    </location>
</feature>
<sequence>MGIDVVLLGYGAIGQAVHRMLGAHDGEVRVLGVLDRASLADPDPAALTARTTGPTGPAGPGSGPRVPVLDLATAIERADLVIECASPAAVRAHGPAITSAGTDLLVASLGALADGRLRAVLEAGPGRCHYSTGAIGGLDLIRASAGTINAIELRTRKLPAALLHPGLPGALRSAITRTAESGTAAPVFSGSVADAIRDFPSNINVAAALGLAAGDLDLVAVDIIADPAAAMTRHEITVRGEGGNYRFGIENFPDPANPATSALTARSMVSGVLRLAGCGPHFI</sequence>
<dbReference type="InterPro" id="IPR011182">
    <property type="entry name" value="L-Asp_DH"/>
</dbReference>
<keyword evidence="2 6" id="KW-0662">Pyridine nucleotide biosynthesis</keyword>
<evidence type="ECO:0000256" key="7">
    <source>
        <dbReference type="SAM" id="MobiDB-lite"/>
    </source>
</evidence>
<dbReference type="SUPFAM" id="SSF55347">
    <property type="entry name" value="Glyceraldehyde-3-phosphate dehydrogenase-like, C-terminal domain"/>
    <property type="match status" value="1"/>
</dbReference>
<comment type="pathway">
    <text evidence="6">Cofactor biosynthesis; NAD(+) biosynthesis; iminoaspartate from L-aspartate (dehydrogenase route): step 1/1.</text>
</comment>
<dbReference type="PANTHER" id="PTHR31873:SF6">
    <property type="entry name" value="ASPARTATE DEHYDROGENASE DOMAIN-CONTAINING PROTEIN"/>
    <property type="match status" value="1"/>
</dbReference>
<comment type="catalytic activity">
    <reaction evidence="6">
        <text>L-aspartate + NAD(+) + H2O = oxaloacetate + NH4(+) + NADH + H(+)</text>
        <dbReference type="Rhea" id="RHEA:11788"/>
        <dbReference type="ChEBI" id="CHEBI:15377"/>
        <dbReference type="ChEBI" id="CHEBI:15378"/>
        <dbReference type="ChEBI" id="CHEBI:16452"/>
        <dbReference type="ChEBI" id="CHEBI:28938"/>
        <dbReference type="ChEBI" id="CHEBI:29991"/>
        <dbReference type="ChEBI" id="CHEBI:57540"/>
        <dbReference type="ChEBI" id="CHEBI:57945"/>
        <dbReference type="EC" id="1.4.1.21"/>
    </reaction>
</comment>
<feature type="binding site" evidence="6">
    <location>
        <position position="204"/>
    </location>
    <ligand>
        <name>NAD(+)</name>
        <dbReference type="ChEBI" id="CHEBI:57540"/>
    </ligand>
</feature>